<gene>
    <name evidence="2" type="ORF">B0T15DRAFT_541953</name>
</gene>
<dbReference type="GeneID" id="87888727"/>
<dbReference type="RefSeq" id="XP_062717881.1">
    <property type="nucleotide sequence ID" value="XM_062869898.1"/>
</dbReference>
<keyword evidence="3" id="KW-1185">Reference proteome</keyword>
<comment type="caution">
    <text evidence="2">The sequence shown here is derived from an EMBL/GenBank/DDBJ whole genome shotgun (WGS) entry which is preliminary data.</text>
</comment>
<dbReference type="AlphaFoldDB" id="A0AAJ0LY78"/>
<protein>
    <submittedName>
        <fullName evidence="2">Uncharacterized protein</fullName>
    </submittedName>
</protein>
<feature type="compositionally biased region" description="Basic and acidic residues" evidence="1">
    <location>
        <begin position="403"/>
        <end position="412"/>
    </location>
</feature>
<reference evidence="2" key="2">
    <citation type="submission" date="2023-06" db="EMBL/GenBank/DDBJ databases">
        <authorList>
            <consortium name="Lawrence Berkeley National Laboratory"/>
            <person name="Mondo S.J."/>
            <person name="Hensen N."/>
            <person name="Bonometti L."/>
            <person name="Westerberg I."/>
            <person name="Brannstrom I.O."/>
            <person name="Guillou S."/>
            <person name="Cros-Aarteil S."/>
            <person name="Calhoun S."/>
            <person name="Haridas S."/>
            <person name="Kuo A."/>
            <person name="Pangilinan J."/>
            <person name="Riley R."/>
            <person name="Labutti K."/>
            <person name="Andreopoulos B."/>
            <person name="Lipzen A."/>
            <person name="Chen C."/>
            <person name="Yanf M."/>
            <person name="Daum C."/>
            <person name="Ng V."/>
            <person name="Clum A."/>
            <person name="Steindorff A."/>
            <person name="Ohm R."/>
            <person name="Martin F."/>
            <person name="Silar P."/>
            <person name="Natvig D."/>
            <person name="Lalanne C."/>
            <person name="Gautier V."/>
            <person name="Ament-Velasquez S.L."/>
            <person name="Kruys A."/>
            <person name="Hutchinson M.I."/>
            <person name="Powell A.J."/>
            <person name="Barry K."/>
            <person name="Miller A.N."/>
            <person name="Grigoriev I.V."/>
            <person name="Debuchy R."/>
            <person name="Gladieux P."/>
            <person name="Thoren M.H."/>
            <person name="Johannesson H."/>
        </authorList>
    </citation>
    <scope>NUCLEOTIDE SEQUENCE</scope>
    <source>
        <strain evidence="2">CBS 333.67</strain>
    </source>
</reference>
<sequence>MYQSDQDIGPADEEEDSPSYVAPVGFIDPDTIDPNDPTLERFPSNREEIIDTVRKLETGLEADQASFEGSPHSPVINPSRRGTEDITGDFLIAPPQVPSSPSTRRNSKRSPRGSFGSASGKLSLHSISEAEEPAAEEGSFRPAVVFSNPLKARPEQLKLPAGDEDEGVAFRDGVSPRTVKPAHQPIASPPSSPKTQRKTSAAAVETELDRDKERSMQTVTIHSAPEPGEPDPKQTYPATTEAKGEGHTEALQRSSANGPSESNGNQGASDVGSTSPSPPTARRPSYAEVASSASPPSSDAKPTSATSEASPGTATTTAAQDCDDDADRDSQLGTGAGPDTAQEEQPQQPASQRQQQAPSSSATRVPALHPKKGAGWIRAFFRLLFVDMVGGFFRKMFGWAWPKGKDRARTETETETETQTQTQERA</sequence>
<feature type="non-terminal residue" evidence="2">
    <location>
        <position position="426"/>
    </location>
</feature>
<feature type="compositionally biased region" description="Low complexity" evidence="1">
    <location>
        <begin position="27"/>
        <end position="37"/>
    </location>
</feature>
<feature type="region of interest" description="Disordered" evidence="1">
    <location>
        <begin position="1"/>
        <end position="42"/>
    </location>
</feature>
<feature type="compositionally biased region" description="Low complexity" evidence="1">
    <location>
        <begin position="417"/>
        <end position="426"/>
    </location>
</feature>
<name>A0AAJ0LY78_9PEZI</name>
<evidence type="ECO:0000313" key="3">
    <source>
        <dbReference type="Proteomes" id="UP001273166"/>
    </source>
</evidence>
<feature type="compositionally biased region" description="Polar residues" evidence="1">
    <location>
        <begin position="251"/>
        <end position="272"/>
    </location>
</feature>
<feature type="compositionally biased region" description="Low complexity" evidence="1">
    <location>
        <begin position="343"/>
        <end position="362"/>
    </location>
</feature>
<evidence type="ECO:0000313" key="2">
    <source>
        <dbReference type="EMBL" id="KAK3302101.1"/>
    </source>
</evidence>
<dbReference type="Proteomes" id="UP001273166">
    <property type="component" value="Unassembled WGS sequence"/>
</dbReference>
<feature type="region of interest" description="Disordered" evidence="1">
    <location>
        <begin position="60"/>
        <end position="370"/>
    </location>
</feature>
<feature type="compositionally biased region" description="Low complexity" evidence="1">
    <location>
        <begin position="282"/>
        <end position="320"/>
    </location>
</feature>
<reference evidence="2" key="1">
    <citation type="journal article" date="2023" name="Mol. Phylogenet. Evol.">
        <title>Genome-scale phylogeny and comparative genomics of the fungal order Sordariales.</title>
        <authorList>
            <person name="Hensen N."/>
            <person name="Bonometti L."/>
            <person name="Westerberg I."/>
            <person name="Brannstrom I.O."/>
            <person name="Guillou S."/>
            <person name="Cros-Aarteil S."/>
            <person name="Calhoun S."/>
            <person name="Haridas S."/>
            <person name="Kuo A."/>
            <person name="Mondo S."/>
            <person name="Pangilinan J."/>
            <person name="Riley R."/>
            <person name="LaButti K."/>
            <person name="Andreopoulos B."/>
            <person name="Lipzen A."/>
            <person name="Chen C."/>
            <person name="Yan M."/>
            <person name="Daum C."/>
            <person name="Ng V."/>
            <person name="Clum A."/>
            <person name="Steindorff A."/>
            <person name="Ohm R.A."/>
            <person name="Martin F."/>
            <person name="Silar P."/>
            <person name="Natvig D.O."/>
            <person name="Lalanne C."/>
            <person name="Gautier V."/>
            <person name="Ament-Velasquez S.L."/>
            <person name="Kruys A."/>
            <person name="Hutchinson M.I."/>
            <person name="Powell A.J."/>
            <person name="Barry K."/>
            <person name="Miller A.N."/>
            <person name="Grigoriev I.V."/>
            <person name="Debuchy R."/>
            <person name="Gladieux P."/>
            <person name="Hiltunen Thoren M."/>
            <person name="Johannesson H."/>
        </authorList>
    </citation>
    <scope>NUCLEOTIDE SEQUENCE</scope>
    <source>
        <strain evidence="2">CBS 333.67</strain>
    </source>
</reference>
<organism evidence="2 3">
    <name type="scientific">Chaetomium strumarium</name>
    <dbReference type="NCBI Taxonomy" id="1170767"/>
    <lineage>
        <taxon>Eukaryota</taxon>
        <taxon>Fungi</taxon>
        <taxon>Dikarya</taxon>
        <taxon>Ascomycota</taxon>
        <taxon>Pezizomycotina</taxon>
        <taxon>Sordariomycetes</taxon>
        <taxon>Sordariomycetidae</taxon>
        <taxon>Sordariales</taxon>
        <taxon>Chaetomiaceae</taxon>
        <taxon>Chaetomium</taxon>
    </lineage>
</organism>
<accession>A0AAJ0LY78</accession>
<feature type="region of interest" description="Disordered" evidence="1">
    <location>
        <begin position="403"/>
        <end position="426"/>
    </location>
</feature>
<dbReference type="EMBL" id="JAUDZG010000007">
    <property type="protein sequence ID" value="KAK3302101.1"/>
    <property type="molecule type" value="Genomic_DNA"/>
</dbReference>
<proteinExistence type="predicted"/>
<evidence type="ECO:0000256" key="1">
    <source>
        <dbReference type="SAM" id="MobiDB-lite"/>
    </source>
</evidence>